<organism evidence="12 14">
    <name type="scientific">Puccinia coronata f. sp. avenae</name>
    <dbReference type="NCBI Taxonomy" id="200324"/>
    <lineage>
        <taxon>Eukaryota</taxon>
        <taxon>Fungi</taxon>
        <taxon>Dikarya</taxon>
        <taxon>Basidiomycota</taxon>
        <taxon>Pucciniomycotina</taxon>
        <taxon>Pucciniomycetes</taxon>
        <taxon>Pucciniales</taxon>
        <taxon>Pucciniaceae</taxon>
        <taxon>Puccinia</taxon>
    </lineage>
</organism>
<feature type="chain" id="PRO_5014563136" description="pectin lyase" evidence="10">
    <location>
        <begin position="23"/>
        <end position="434"/>
    </location>
</feature>
<feature type="signal peptide" evidence="10">
    <location>
        <begin position="1"/>
        <end position="22"/>
    </location>
</feature>
<dbReference type="SUPFAM" id="SSF51126">
    <property type="entry name" value="Pectin lyase-like"/>
    <property type="match status" value="1"/>
</dbReference>
<dbReference type="InterPro" id="IPR002022">
    <property type="entry name" value="Pec_lyase"/>
</dbReference>
<dbReference type="InterPro" id="IPR012334">
    <property type="entry name" value="Pectin_lyas_fold"/>
</dbReference>
<evidence type="ECO:0000256" key="1">
    <source>
        <dbReference type="ARBA" id="ARBA00010980"/>
    </source>
</evidence>
<dbReference type="EMBL" id="PGCI01000131">
    <property type="protein sequence ID" value="PLW38238.1"/>
    <property type="molecule type" value="Genomic_DNA"/>
</dbReference>
<evidence type="ECO:0000256" key="9">
    <source>
        <dbReference type="SAM" id="MobiDB-lite"/>
    </source>
</evidence>
<evidence type="ECO:0000256" key="10">
    <source>
        <dbReference type="SAM" id="SignalP"/>
    </source>
</evidence>
<dbReference type="InterPro" id="IPR045032">
    <property type="entry name" value="PEL"/>
</dbReference>
<comment type="similarity">
    <text evidence="1 8">Belongs to the polysaccharide lyase 1 family.</text>
</comment>
<evidence type="ECO:0000256" key="7">
    <source>
        <dbReference type="ARBA" id="ARBA00039082"/>
    </source>
</evidence>
<evidence type="ECO:0000313" key="12">
    <source>
        <dbReference type="EMBL" id="PLW09294.1"/>
    </source>
</evidence>
<dbReference type="GO" id="GO:0047490">
    <property type="term" value="F:pectin lyase activity"/>
    <property type="evidence" value="ECO:0007669"/>
    <property type="project" value="UniProtKB-EC"/>
</dbReference>
<dbReference type="Proteomes" id="UP000235392">
    <property type="component" value="Unassembled WGS sequence"/>
</dbReference>
<dbReference type="Pfam" id="PF00544">
    <property type="entry name" value="Pectate_lyase_4"/>
    <property type="match status" value="1"/>
</dbReference>
<keyword evidence="8" id="KW-0119">Carbohydrate metabolism</keyword>
<evidence type="ECO:0000256" key="5">
    <source>
        <dbReference type="ARBA" id="ARBA00036818"/>
    </source>
</evidence>
<dbReference type="AlphaFoldDB" id="A0A2N5S7U6"/>
<comment type="subcellular location">
    <subcellularLocation>
        <location evidence="8">Secreted</location>
    </subcellularLocation>
</comment>
<keyword evidence="10" id="KW-0732">Signal</keyword>
<keyword evidence="3" id="KW-0325">Glycoprotein</keyword>
<dbReference type="EC" id="4.2.2.10" evidence="7"/>
<evidence type="ECO:0000256" key="2">
    <source>
        <dbReference type="ARBA" id="ARBA00023157"/>
    </source>
</evidence>
<comment type="catalytic activity">
    <reaction evidence="5">
        <text>Eliminative cleavage of (1-&gt;4)-alpha-D-galacturonan methyl ester to give oligosaccharides with 4-deoxy-6-O-methyl-alpha-D-galact-4-enuronosyl groups at their non-reducing ends.</text>
        <dbReference type="EC" id="4.2.2.10"/>
    </reaction>
</comment>
<protein>
    <recommendedName>
        <fullName evidence="7">pectin lyase</fullName>
        <ecNumber evidence="7">4.2.2.10</ecNumber>
    </recommendedName>
</protein>
<dbReference type="InterPro" id="IPR011050">
    <property type="entry name" value="Pectin_lyase_fold/virulence"/>
</dbReference>
<evidence type="ECO:0000256" key="8">
    <source>
        <dbReference type="RuleBase" id="RU361173"/>
    </source>
</evidence>
<dbReference type="SMART" id="SM00656">
    <property type="entry name" value="Amb_all"/>
    <property type="match status" value="1"/>
</dbReference>
<dbReference type="GO" id="GO:0030570">
    <property type="term" value="F:pectate lyase activity"/>
    <property type="evidence" value="ECO:0007669"/>
    <property type="project" value="InterPro"/>
</dbReference>
<sequence>MNFSIVPFWLLVFLYIHSLVLAGPAAKISSKNPSKHHYNLGSKKHASGTQYSSGGQSNGGSPTPNKAQITGGGNAPPQTPQNADQLKAWLADNVPRVILISTTFDFTKPSKNVSDAGCIPWAPCQNGNQVQQARDFNNWCSKYSSSHKTSKVSFREAPLEPLAVGSQKTLLGVGKSGVLIGKGLVMRHSTNVIIRNIAITNLNPQMVWGGDSIMMDGASDVLIEHCTFSLVGRQMIVTGGMKSSSESNINIRIMNNLFDGRTQWSARCQNRHYWNVLISGPGDTVTMANNCFDSTSGRSPKTGGAGNPNVYVHYYNNLHTNIIGESFEVGSGSTFLAEGNVFKNAKFQDPGDKVTERGGNSYVPFLDADAQACQGALGRPCVKNLMLQSSPYQFGLKKAVLQTFQQKPPSDLGQIKPAANIVNGVPGGCGAGHI</sequence>
<keyword evidence="2" id="KW-1015">Disulfide bond</keyword>
<feature type="compositionally biased region" description="Low complexity" evidence="9">
    <location>
        <begin position="47"/>
        <end position="65"/>
    </location>
</feature>
<accession>A0A2N5S7U6</accession>
<evidence type="ECO:0000313" key="14">
    <source>
        <dbReference type="Proteomes" id="UP000235392"/>
    </source>
</evidence>
<evidence type="ECO:0000256" key="6">
    <source>
        <dbReference type="ARBA" id="ARBA00037631"/>
    </source>
</evidence>
<dbReference type="GO" id="GO:0005576">
    <property type="term" value="C:extracellular region"/>
    <property type="evidence" value="ECO:0007669"/>
    <property type="project" value="UniProtKB-SubCell"/>
</dbReference>
<name>A0A2N5S7U6_9BASI</name>
<keyword evidence="8" id="KW-0624">Polysaccharide degradation</keyword>
<comment type="caution">
    <text evidence="12">The sequence shown here is derived from an EMBL/GenBank/DDBJ whole genome shotgun (WGS) entry which is preliminary data.</text>
</comment>
<feature type="region of interest" description="Disordered" evidence="9">
    <location>
        <begin position="29"/>
        <end position="82"/>
    </location>
</feature>
<dbReference type="PANTHER" id="PTHR31683:SF67">
    <property type="entry name" value="PECTIN LYASE F-RELATED"/>
    <property type="match status" value="1"/>
</dbReference>
<feature type="compositionally biased region" description="Basic residues" evidence="9">
    <location>
        <begin position="33"/>
        <end position="46"/>
    </location>
</feature>
<dbReference type="Gene3D" id="2.160.20.10">
    <property type="entry name" value="Single-stranded right-handed beta-helix, Pectin lyase-like"/>
    <property type="match status" value="1"/>
</dbReference>
<dbReference type="PANTHER" id="PTHR31683">
    <property type="entry name" value="PECTATE LYASE 18-RELATED"/>
    <property type="match status" value="1"/>
</dbReference>
<proteinExistence type="inferred from homology"/>
<gene>
    <name evidence="13" type="ORF">PCASD_19206</name>
    <name evidence="12" type="ORF">PCASD_24575</name>
</gene>
<evidence type="ECO:0000259" key="11">
    <source>
        <dbReference type="SMART" id="SM00656"/>
    </source>
</evidence>
<dbReference type="EMBL" id="PGCI01001016">
    <property type="protein sequence ID" value="PLW09294.1"/>
    <property type="molecule type" value="Genomic_DNA"/>
</dbReference>
<evidence type="ECO:0000256" key="3">
    <source>
        <dbReference type="ARBA" id="ARBA00023180"/>
    </source>
</evidence>
<feature type="domain" description="Pectate lyase" evidence="11">
    <location>
        <begin position="133"/>
        <end position="348"/>
    </location>
</feature>
<keyword evidence="8" id="KW-0964">Secreted</keyword>
<keyword evidence="4 8" id="KW-0456">Lyase</keyword>
<reference evidence="12 14" key="1">
    <citation type="submission" date="2017-11" db="EMBL/GenBank/DDBJ databases">
        <title>De novo assembly and phasing of dikaryotic genomes from two isolates of Puccinia coronata f. sp. avenae, the causal agent of oat crown rust.</title>
        <authorList>
            <person name="Miller M.E."/>
            <person name="Zhang Y."/>
            <person name="Omidvar V."/>
            <person name="Sperschneider J."/>
            <person name="Schwessinger B."/>
            <person name="Raley C."/>
            <person name="Palmer J.M."/>
            <person name="Garnica D."/>
            <person name="Upadhyaya N."/>
            <person name="Rathjen J."/>
            <person name="Taylor J.M."/>
            <person name="Park R.F."/>
            <person name="Dodds P.N."/>
            <person name="Hirsch C.D."/>
            <person name="Kianian S.F."/>
            <person name="Figueroa M."/>
        </authorList>
    </citation>
    <scope>NUCLEOTIDE SEQUENCE [LARGE SCALE GENOMIC DNA]</scope>
    <source>
        <strain evidence="12">12SD80</strain>
    </source>
</reference>
<comment type="function">
    <text evidence="6">Pectinolytic enzymes consist of four classes of enzymes: pectin lyase, polygalacturonase, pectin methylesterase and rhamnogalacturonase. Among pectinolytic enzymes, pectin lyase is the most important in depolymerization of pectin, since it cleaves internal glycosidic bonds of highly methylated pectins.</text>
</comment>
<evidence type="ECO:0000313" key="13">
    <source>
        <dbReference type="EMBL" id="PLW38238.1"/>
    </source>
</evidence>
<evidence type="ECO:0000256" key="4">
    <source>
        <dbReference type="ARBA" id="ARBA00023239"/>
    </source>
</evidence>
<dbReference type="GO" id="GO:0000272">
    <property type="term" value="P:polysaccharide catabolic process"/>
    <property type="evidence" value="ECO:0007669"/>
    <property type="project" value="UniProtKB-KW"/>
</dbReference>